<dbReference type="EMBL" id="FZMO01000294">
    <property type="protein sequence ID" value="SNQ49699.1"/>
    <property type="molecule type" value="Genomic_DNA"/>
</dbReference>
<name>A0A2I2KVK8_9ACTN</name>
<dbReference type="Proteomes" id="UP000234331">
    <property type="component" value="Unassembled WGS sequence"/>
</dbReference>
<proteinExistence type="predicted"/>
<protein>
    <submittedName>
        <fullName evidence="2">Uncharacterized protein</fullName>
    </submittedName>
</protein>
<sequence>MTILSEIPFSHASRGFACQRNGLGAPYSREGDRRPPAPVGLEQGASTFADLADTESAGHGPSVASEGPVSGRHVQGHARADGIDRPDQPQQGDP</sequence>
<keyword evidence="3" id="KW-1185">Reference proteome</keyword>
<dbReference type="AlphaFoldDB" id="A0A2I2KVK8"/>
<gene>
    <name evidence="2" type="ORF">FRACA_3630002</name>
</gene>
<evidence type="ECO:0000313" key="3">
    <source>
        <dbReference type="Proteomes" id="UP000234331"/>
    </source>
</evidence>
<accession>A0A2I2KVK8</accession>
<feature type="compositionally biased region" description="Basic and acidic residues" evidence="1">
    <location>
        <begin position="78"/>
        <end position="87"/>
    </location>
</feature>
<feature type="region of interest" description="Disordered" evidence="1">
    <location>
        <begin position="1"/>
        <end position="94"/>
    </location>
</feature>
<evidence type="ECO:0000313" key="2">
    <source>
        <dbReference type="EMBL" id="SNQ49699.1"/>
    </source>
</evidence>
<reference evidence="2 3" key="1">
    <citation type="submission" date="2017-06" db="EMBL/GenBank/DDBJ databases">
        <authorList>
            <person name="Kim H.J."/>
            <person name="Triplett B.A."/>
        </authorList>
    </citation>
    <scope>NUCLEOTIDE SEQUENCE [LARGE SCALE GENOMIC DNA]</scope>
    <source>
        <strain evidence="2">FRACA_ARgP5</strain>
    </source>
</reference>
<evidence type="ECO:0000256" key="1">
    <source>
        <dbReference type="SAM" id="MobiDB-lite"/>
    </source>
</evidence>
<organism evidence="2 3">
    <name type="scientific">Frankia canadensis</name>
    <dbReference type="NCBI Taxonomy" id="1836972"/>
    <lineage>
        <taxon>Bacteria</taxon>
        <taxon>Bacillati</taxon>
        <taxon>Actinomycetota</taxon>
        <taxon>Actinomycetes</taxon>
        <taxon>Frankiales</taxon>
        <taxon>Frankiaceae</taxon>
        <taxon>Frankia</taxon>
    </lineage>
</organism>